<feature type="domain" description="C-type lectin" evidence="1">
    <location>
        <begin position="16"/>
        <end position="128"/>
    </location>
</feature>
<sequence>MLKVYACTCVSLLTCISLTCFPIVDVILLHLFMNWMNAQKYCRQNYADLVNTVDQVDHNELLKTAGLGKFWLGLYRTTGNGVFVWLDQSRSSFTRWKLGQQENELCVRVYDGYWYDRDCDYSFSTISHLR</sequence>
<dbReference type="Proteomes" id="UP000472270">
    <property type="component" value="Unassembled WGS sequence"/>
</dbReference>
<accession>A0A673HPV7</accession>
<dbReference type="Pfam" id="PF00059">
    <property type="entry name" value="Lectin_C"/>
    <property type="match status" value="1"/>
</dbReference>
<dbReference type="AlphaFoldDB" id="A0A673HPV7"/>
<organism evidence="2 3">
    <name type="scientific">Sinocyclocheilus rhinocerous</name>
    <dbReference type="NCBI Taxonomy" id="307959"/>
    <lineage>
        <taxon>Eukaryota</taxon>
        <taxon>Metazoa</taxon>
        <taxon>Chordata</taxon>
        <taxon>Craniata</taxon>
        <taxon>Vertebrata</taxon>
        <taxon>Euteleostomi</taxon>
        <taxon>Actinopterygii</taxon>
        <taxon>Neopterygii</taxon>
        <taxon>Teleostei</taxon>
        <taxon>Ostariophysi</taxon>
        <taxon>Cypriniformes</taxon>
        <taxon>Cyprinidae</taxon>
        <taxon>Cyprininae</taxon>
        <taxon>Sinocyclocheilus</taxon>
    </lineage>
</organism>
<evidence type="ECO:0000313" key="3">
    <source>
        <dbReference type="Proteomes" id="UP000472270"/>
    </source>
</evidence>
<keyword evidence="3" id="KW-1185">Reference proteome</keyword>
<dbReference type="SMART" id="SM00034">
    <property type="entry name" value="CLECT"/>
    <property type="match status" value="1"/>
</dbReference>
<dbReference type="InterPro" id="IPR001304">
    <property type="entry name" value="C-type_lectin-like"/>
</dbReference>
<dbReference type="PROSITE" id="PS50041">
    <property type="entry name" value="C_TYPE_LECTIN_2"/>
    <property type="match status" value="1"/>
</dbReference>
<dbReference type="Gene3D" id="3.10.100.10">
    <property type="entry name" value="Mannose-Binding Protein A, subunit A"/>
    <property type="match status" value="1"/>
</dbReference>
<reference evidence="2" key="2">
    <citation type="submission" date="2025-09" db="UniProtKB">
        <authorList>
            <consortium name="Ensembl"/>
        </authorList>
    </citation>
    <scope>IDENTIFICATION</scope>
</reference>
<evidence type="ECO:0000259" key="1">
    <source>
        <dbReference type="PROSITE" id="PS50041"/>
    </source>
</evidence>
<dbReference type="CDD" id="cd00037">
    <property type="entry name" value="CLECT"/>
    <property type="match status" value="1"/>
</dbReference>
<dbReference type="InterPro" id="IPR016187">
    <property type="entry name" value="CTDL_fold"/>
</dbReference>
<dbReference type="SUPFAM" id="SSF56436">
    <property type="entry name" value="C-type lectin-like"/>
    <property type="match status" value="1"/>
</dbReference>
<reference evidence="2" key="1">
    <citation type="submission" date="2025-08" db="UniProtKB">
        <authorList>
            <consortium name="Ensembl"/>
        </authorList>
    </citation>
    <scope>IDENTIFICATION</scope>
</reference>
<protein>
    <recommendedName>
        <fullName evidence="1">C-type lectin domain-containing protein</fullName>
    </recommendedName>
</protein>
<dbReference type="PANTHER" id="PTHR45784">
    <property type="entry name" value="C-TYPE LECTIN DOMAIN FAMILY 20 MEMBER A-RELATED"/>
    <property type="match status" value="1"/>
</dbReference>
<dbReference type="PANTHER" id="PTHR45784:SF3">
    <property type="entry name" value="C-TYPE LECTIN DOMAIN FAMILY 4 MEMBER K-LIKE-RELATED"/>
    <property type="match status" value="1"/>
</dbReference>
<name>A0A673HPV7_9TELE</name>
<dbReference type="Ensembl" id="ENSSRHT00000028532.1">
    <property type="protein sequence ID" value="ENSSRHP00000027719.1"/>
    <property type="gene ID" value="ENSSRHG00000014433.1"/>
</dbReference>
<evidence type="ECO:0000313" key="2">
    <source>
        <dbReference type="Ensembl" id="ENSSRHP00000027719.1"/>
    </source>
</evidence>
<proteinExistence type="predicted"/>
<dbReference type="InterPro" id="IPR016186">
    <property type="entry name" value="C-type_lectin-like/link_sf"/>
</dbReference>